<accession>A0A0H5E501</accession>
<protein>
    <submittedName>
        <fullName evidence="2">Oxidoreductase</fullName>
    </submittedName>
</protein>
<evidence type="ECO:0000313" key="2">
    <source>
        <dbReference type="EMBL" id="CRX38320.1"/>
    </source>
</evidence>
<dbReference type="OrthoDB" id="18526at2"/>
<dbReference type="Gene3D" id="3.50.50.60">
    <property type="entry name" value="FAD/NAD(P)-binding domain"/>
    <property type="match status" value="1"/>
</dbReference>
<dbReference type="InterPro" id="IPR036188">
    <property type="entry name" value="FAD/NAD-bd_sf"/>
</dbReference>
<dbReference type="GO" id="GO:0005737">
    <property type="term" value="C:cytoplasm"/>
    <property type="evidence" value="ECO:0007669"/>
    <property type="project" value="TreeGrafter"/>
</dbReference>
<evidence type="ECO:0000259" key="1">
    <source>
        <dbReference type="Pfam" id="PF01266"/>
    </source>
</evidence>
<reference evidence="3" key="1">
    <citation type="submission" date="2015-06" db="EMBL/GenBank/DDBJ databases">
        <authorList>
            <person name="Bertelli C."/>
        </authorList>
    </citation>
    <scope>NUCLEOTIDE SEQUENCE [LARGE SCALE GENOMIC DNA]</scope>
    <source>
        <strain evidence="3">CRIB-30</strain>
    </source>
</reference>
<keyword evidence="3" id="KW-1185">Reference proteome</keyword>
<dbReference type="PANTHER" id="PTHR13847:SF261">
    <property type="entry name" value="FAD-DEPENDENT OXIDOREDUCTASE FAMILY PROTEIN"/>
    <property type="match status" value="1"/>
</dbReference>
<evidence type="ECO:0000313" key="3">
    <source>
        <dbReference type="Proteomes" id="UP000220251"/>
    </source>
</evidence>
<feature type="domain" description="FAD dependent oxidoreductase" evidence="1">
    <location>
        <begin position="2"/>
        <end position="324"/>
    </location>
</feature>
<dbReference type="InterPro" id="IPR006076">
    <property type="entry name" value="FAD-dep_OxRdtase"/>
</dbReference>
<name>A0A0H5E501_9BACT</name>
<dbReference type="RefSeq" id="WP_098038162.1">
    <property type="nucleotide sequence ID" value="NZ_CWGJ01000011.1"/>
</dbReference>
<sequence length="330" mass="36777">MKIAIAGAGFAGLSVAWHLAFHATKHHQITVFDPHSFPGGASSTAAGLVHPFSGKRGNLAKWGEEAFQAALNLFEEAKKYQSQDFVLHRGMLRLAMTKEQELDYKNSALTHSHLRWFEKEECRQHFPLLSPLPGLFVEKALAIDPQLYLEALKLGLKAKRVSFVDKSISDKEDLHSFDAAVIACGYKTCELTHGFDIPFRFLKGQGFEFALPNGVLPFKYAINGDLYAVMLRDQKRLFVGATFERGNADPAADLEVAKEKIYPKLKAMIPSLAEQEPLAIRSHVRLTTASHMPYVHRLEKNTWVFSGLGSKGLLYHAFLGKRLAGEIDSL</sequence>
<dbReference type="AlphaFoldDB" id="A0A0H5E501"/>
<dbReference type="Gene3D" id="3.30.9.10">
    <property type="entry name" value="D-Amino Acid Oxidase, subunit A, domain 2"/>
    <property type="match status" value="1"/>
</dbReference>
<dbReference type="EMBL" id="CWGJ01000011">
    <property type="protein sequence ID" value="CRX38320.1"/>
    <property type="molecule type" value="Genomic_DNA"/>
</dbReference>
<organism evidence="2 3">
    <name type="scientific">Estrella lausannensis</name>
    <dbReference type="NCBI Taxonomy" id="483423"/>
    <lineage>
        <taxon>Bacteria</taxon>
        <taxon>Pseudomonadati</taxon>
        <taxon>Chlamydiota</taxon>
        <taxon>Chlamydiia</taxon>
        <taxon>Parachlamydiales</taxon>
        <taxon>Candidatus Criblamydiaceae</taxon>
        <taxon>Estrella</taxon>
    </lineage>
</organism>
<proteinExistence type="predicted"/>
<dbReference type="PANTHER" id="PTHR13847">
    <property type="entry name" value="SARCOSINE DEHYDROGENASE-RELATED"/>
    <property type="match status" value="1"/>
</dbReference>
<dbReference type="Proteomes" id="UP000220251">
    <property type="component" value="Unassembled WGS sequence"/>
</dbReference>
<dbReference type="SUPFAM" id="SSF51971">
    <property type="entry name" value="Nucleotide-binding domain"/>
    <property type="match status" value="1"/>
</dbReference>
<gene>
    <name evidence="2" type="ORF">ELAC_0974</name>
</gene>
<dbReference type="Pfam" id="PF01266">
    <property type="entry name" value="DAO"/>
    <property type="match status" value="1"/>
</dbReference>